<evidence type="ECO:0000313" key="1">
    <source>
        <dbReference type="Proteomes" id="UP000095286"/>
    </source>
</evidence>
<accession>A0AC35TS39</accession>
<dbReference type="WBParaSite" id="RSKR_0000395600.1">
    <property type="protein sequence ID" value="RSKR_0000395600.1"/>
    <property type="gene ID" value="RSKR_0000395600"/>
</dbReference>
<proteinExistence type="predicted"/>
<reference evidence="2" key="1">
    <citation type="submission" date="2016-11" db="UniProtKB">
        <authorList>
            <consortium name="WormBaseParasite"/>
        </authorList>
    </citation>
    <scope>IDENTIFICATION</scope>
    <source>
        <strain evidence="2">KR3021</strain>
    </source>
</reference>
<name>A0AC35TS39_9BILA</name>
<evidence type="ECO:0000313" key="2">
    <source>
        <dbReference type="WBParaSite" id="RSKR_0000395600.1"/>
    </source>
</evidence>
<dbReference type="Proteomes" id="UP000095286">
    <property type="component" value="Unplaced"/>
</dbReference>
<organism evidence="1 2">
    <name type="scientific">Rhabditophanes sp. KR3021</name>
    <dbReference type="NCBI Taxonomy" id="114890"/>
    <lineage>
        <taxon>Eukaryota</taxon>
        <taxon>Metazoa</taxon>
        <taxon>Ecdysozoa</taxon>
        <taxon>Nematoda</taxon>
        <taxon>Chromadorea</taxon>
        <taxon>Rhabditida</taxon>
        <taxon>Tylenchina</taxon>
        <taxon>Panagrolaimomorpha</taxon>
        <taxon>Strongyloidoidea</taxon>
        <taxon>Alloionematidae</taxon>
        <taxon>Rhabditophanes</taxon>
    </lineage>
</organism>
<protein>
    <submittedName>
        <fullName evidence="2">Acyltransferase</fullName>
    </submittedName>
</protein>
<sequence length="344" mass="39908">MSFTSISLTSIEWIPFNIPVHRRLETLAVIHFIVVWLIFPIACLWLPFYIFMYTPFWWSIPIYFIWFIYDWETPQKGSRVSLRYRNSIVWKLFADYFPMKLVKTCELDPERNYIVGCHPHGILCIGSFTTLCTNGTNFRSLFPGIRSYLMTLSGQFWIPFRREIGLALGGVESSKKSLEFLLTKNGKGNAVGIVLGGAQEVYDAHPNTNVLKIAKRKGFCKYALKYGADLVPLYNFGENDVYNQYYTERGSDLRDMQMEIVKRFGFVPPIIKGRGIFNYSFGMLPHRKPIYAVMGTPIKVDKIENPSSEEIDDLHRRYISALNTLFHEHKQIFGLEPDACLHIY</sequence>